<feature type="compositionally biased region" description="Polar residues" evidence="8">
    <location>
        <begin position="1"/>
        <end position="12"/>
    </location>
</feature>
<keyword evidence="4 9" id="KW-0812">Transmembrane</keyword>
<dbReference type="InterPro" id="IPR009580">
    <property type="entry name" value="GPI_biosynthesis_protein_Pig-F"/>
</dbReference>
<feature type="transmembrane region" description="Helical" evidence="9">
    <location>
        <begin position="66"/>
        <end position="88"/>
    </location>
</feature>
<comment type="subcellular location">
    <subcellularLocation>
        <location evidence="1">Endoplasmic reticulum membrane</location>
        <topology evidence="1">Multi-pass membrane protein</topology>
    </subcellularLocation>
</comment>
<comment type="caution">
    <text evidence="10">The sequence shown here is derived from an EMBL/GenBank/DDBJ whole genome shotgun (WGS) entry which is preliminary data.</text>
</comment>
<dbReference type="GO" id="GO:0016740">
    <property type="term" value="F:transferase activity"/>
    <property type="evidence" value="ECO:0007669"/>
    <property type="project" value="UniProtKB-KW"/>
</dbReference>
<dbReference type="EMBL" id="MU251287">
    <property type="protein sequence ID" value="KAG9249930.1"/>
    <property type="molecule type" value="Genomic_DNA"/>
</dbReference>
<dbReference type="RefSeq" id="XP_046113854.1">
    <property type="nucleotide sequence ID" value="XM_046262538.1"/>
</dbReference>
<comment type="pathway">
    <text evidence="2">Glycolipid biosynthesis; glycosylphosphatidylinositol-anchor biosynthesis.</text>
</comment>
<keyword evidence="11" id="KW-1185">Reference proteome</keyword>
<evidence type="ECO:0000256" key="7">
    <source>
        <dbReference type="ARBA" id="ARBA00023136"/>
    </source>
</evidence>
<dbReference type="GeneID" id="70293441"/>
<dbReference type="OrthoDB" id="17366at2759"/>
<gene>
    <name evidence="10" type="ORF">F5Z01DRAFT_640729</name>
</gene>
<reference evidence="10" key="1">
    <citation type="journal article" date="2021" name="IMA Fungus">
        <title>Genomic characterization of three marine fungi, including Emericellopsis atlantica sp. nov. with signatures of a generalist lifestyle and marine biomass degradation.</title>
        <authorList>
            <person name="Hagestad O.C."/>
            <person name="Hou L."/>
            <person name="Andersen J.H."/>
            <person name="Hansen E.H."/>
            <person name="Altermark B."/>
            <person name="Li C."/>
            <person name="Kuhnert E."/>
            <person name="Cox R.J."/>
            <person name="Crous P.W."/>
            <person name="Spatafora J.W."/>
            <person name="Lail K."/>
            <person name="Amirebrahimi M."/>
            <person name="Lipzen A."/>
            <person name="Pangilinan J."/>
            <person name="Andreopoulos W."/>
            <person name="Hayes R.D."/>
            <person name="Ng V."/>
            <person name="Grigoriev I.V."/>
            <person name="Jackson S.A."/>
            <person name="Sutton T.D.S."/>
            <person name="Dobson A.D.W."/>
            <person name="Rama T."/>
        </authorList>
    </citation>
    <scope>NUCLEOTIDE SEQUENCE</scope>
    <source>
        <strain evidence="10">TS7</strain>
    </source>
</reference>
<feature type="transmembrane region" description="Helical" evidence="9">
    <location>
        <begin position="124"/>
        <end position="146"/>
    </location>
</feature>
<keyword evidence="5" id="KW-0256">Endoplasmic reticulum</keyword>
<evidence type="ECO:0000256" key="1">
    <source>
        <dbReference type="ARBA" id="ARBA00004477"/>
    </source>
</evidence>
<evidence type="ECO:0000256" key="4">
    <source>
        <dbReference type="ARBA" id="ARBA00022692"/>
    </source>
</evidence>
<evidence type="ECO:0000256" key="8">
    <source>
        <dbReference type="SAM" id="MobiDB-lite"/>
    </source>
</evidence>
<evidence type="ECO:0000256" key="5">
    <source>
        <dbReference type="ARBA" id="ARBA00022824"/>
    </source>
</evidence>
<dbReference type="AlphaFoldDB" id="A0A9P8CKH1"/>
<keyword evidence="10" id="KW-0808">Transferase</keyword>
<feature type="transmembrane region" description="Helical" evidence="9">
    <location>
        <begin position="152"/>
        <end position="173"/>
    </location>
</feature>
<evidence type="ECO:0000256" key="3">
    <source>
        <dbReference type="ARBA" id="ARBA00022502"/>
    </source>
</evidence>
<feature type="region of interest" description="Disordered" evidence="8">
    <location>
        <begin position="1"/>
        <end position="22"/>
    </location>
</feature>
<proteinExistence type="predicted"/>
<evidence type="ECO:0000256" key="6">
    <source>
        <dbReference type="ARBA" id="ARBA00022989"/>
    </source>
</evidence>
<feature type="transmembrane region" description="Helical" evidence="9">
    <location>
        <begin position="194"/>
        <end position="213"/>
    </location>
</feature>
<evidence type="ECO:0000256" key="9">
    <source>
        <dbReference type="SAM" id="Phobius"/>
    </source>
</evidence>
<dbReference type="GO" id="GO:0005789">
    <property type="term" value="C:endoplasmic reticulum membrane"/>
    <property type="evidence" value="ECO:0007669"/>
    <property type="project" value="UniProtKB-SubCell"/>
</dbReference>
<name>A0A9P8CKH1_9HYPO</name>
<dbReference type="GO" id="GO:0006506">
    <property type="term" value="P:GPI anchor biosynthetic process"/>
    <property type="evidence" value="ECO:0007669"/>
    <property type="project" value="UniProtKB-KW"/>
</dbReference>
<evidence type="ECO:0000313" key="10">
    <source>
        <dbReference type="EMBL" id="KAG9249930.1"/>
    </source>
</evidence>
<feature type="transmembrane region" description="Helical" evidence="9">
    <location>
        <begin position="225"/>
        <end position="247"/>
    </location>
</feature>
<evidence type="ECO:0000256" key="2">
    <source>
        <dbReference type="ARBA" id="ARBA00004687"/>
    </source>
</evidence>
<keyword evidence="3" id="KW-0337">GPI-anchor biosynthesis</keyword>
<accession>A0A9P8CKH1</accession>
<protein>
    <submittedName>
        <fullName evidence="10">Phosphoethanolamine transferase</fullName>
    </submittedName>
</protein>
<keyword evidence="7 9" id="KW-0472">Membrane</keyword>
<dbReference type="Pfam" id="PF06699">
    <property type="entry name" value="PIG-F"/>
    <property type="match status" value="1"/>
</dbReference>
<evidence type="ECO:0000313" key="11">
    <source>
        <dbReference type="Proteomes" id="UP000887229"/>
    </source>
</evidence>
<sequence length="260" mass="27077">MSTAVTKGQSASPGEAKSKPTLHPVAMADTPAAQAVSIGRPALLLGALYVRMPALINDPVAALNSALPFVVLVQIAYAAICLPIAGAPTVAKSTKKPRAGEKKRTESTAPALFKASLPQSSQSFLALILTVITVPAVHILFVLFGAPLLDHVARTLLCAAHFSILAAFPLFYTRGVDAQAMLALAGAYAPLDEVSGGVLGAVLGAWLGAVPIPLDWDREWQKWPITIVVGMYLGYAVLSKGVGTLFYGKRLAKAPGEGNE</sequence>
<keyword evidence="6 9" id="KW-1133">Transmembrane helix</keyword>
<dbReference type="Proteomes" id="UP000887229">
    <property type="component" value="Unassembled WGS sequence"/>
</dbReference>
<organism evidence="10 11">
    <name type="scientific">Emericellopsis atlantica</name>
    <dbReference type="NCBI Taxonomy" id="2614577"/>
    <lineage>
        <taxon>Eukaryota</taxon>
        <taxon>Fungi</taxon>
        <taxon>Dikarya</taxon>
        <taxon>Ascomycota</taxon>
        <taxon>Pezizomycotina</taxon>
        <taxon>Sordariomycetes</taxon>
        <taxon>Hypocreomycetidae</taxon>
        <taxon>Hypocreales</taxon>
        <taxon>Bionectriaceae</taxon>
        <taxon>Emericellopsis</taxon>
    </lineage>
</organism>